<feature type="compositionally biased region" description="Low complexity" evidence="4">
    <location>
        <begin position="861"/>
        <end position="872"/>
    </location>
</feature>
<feature type="compositionally biased region" description="Pro residues" evidence="4">
    <location>
        <begin position="528"/>
        <end position="537"/>
    </location>
</feature>
<keyword evidence="2" id="KW-0677">Repeat</keyword>
<dbReference type="Gene3D" id="4.10.280.110">
    <property type="entry name" value="Pre-mRNA processing factor 4 domain"/>
    <property type="match status" value="1"/>
</dbReference>
<evidence type="ECO:0000256" key="2">
    <source>
        <dbReference type="ARBA" id="ARBA00022737"/>
    </source>
</evidence>
<dbReference type="SUPFAM" id="SSF158230">
    <property type="entry name" value="PRP4-like"/>
    <property type="match status" value="1"/>
</dbReference>
<evidence type="ECO:0000259" key="5">
    <source>
        <dbReference type="SMART" id="SM00385"/>
    </source>
</evidence>
<evidence type="ECO:0000256" key="3">
    <source>
        <dbReference type="PROSITE-ProRule" id="PRU00221"/>
    </source>
</evidence>
<comment type="caution">
    <text evidence="7">The sequence shown here is derived from an EMBL/GenBank/DDBJ whole genome shotgun (WGS) entry which is preliminary data.</text>
</comment>
<dbReference type="GO" id="GO:0000398">
    <property type="term" value="P:mRNA splicing, via spliceosome"/>
    <property type="evidence" value="ECO:0007669"/>
    <property type="project" value="TreeGrafter"/>
</dbReference>
<dbReference type="Proteomes" id="UP001303760">
    <property type="component" value="Unassembled WGS sequence"/>
</dbReference>
<evidence type="ECO:0000256" key="4">
    <source>
        <dbReference type="SAM" id="MobiDB-lite"/>
    </source>
</evidence>
<feature type="repeat" description="WD" evidence="3">
    <location>
        <begin position="335"/>
        <end position="376"/>
    </location>
</feature>
<feature type="repeat" description="WD" evidence="3">
    <location>
        <begin position="293"/>
        <end position="334"/>
    </location>
</feature>
<dbReference type="SMART" id="SM00385">
    <property type="entry name" value="CYCLIN"/>
    <property type="match status" value="1"/>
</dbReference>
<dbReference type="InterPro" id="IPR013763">
    <property type="entry name" value="Cyclin-like_dom"/>
</dbReference>
<evidence type="ECO:0000256" key="1">
    <source>
        <dbReference type="ARBA" id="ARBA00022574"/>
    </source>
</evidence>
<evidence type="ECO:0000313" key="8">
    <source>
        <dbReference type="Proteomes" id="UP001303760"/>
    </source>
</evidence>
<dbReference type="PROSITE" id="PS50294">
    <property type="entry name" value="WD_REPEATS_REGION"/>
    <property type="match status" value="3"/>
</dbReference>
<feature type="compositionally biased region" description="Basic and acidic residues" evidence="4">
    <location>
        <begin position="939"/>
        <end position="956"/>
    </location>
</feature>
<feature type="region of interest" description="Disordered" evidence="4">
    <location>
        <begin position="517"/>
        <end position="593"/>
    </location>
</feature>
<feature type="region of interest" description="Disordered" evidence="4">
    <location>
        <begin position="105"/>
        <end position="140"/>
    </location>
</feature>
<keyword evidence="1 3" id="KW-0853">WD repeat</keyword>
<accession>A0AAN7CI86</accession>
<dbReference type="GO" id="GO:0017070">
    <property type="term" value="F:U6 snRNA binding"/>
    <property type="evidence" value="ECO:0007669"/>
    <property type="project" value="TreeGrafter"/>
</dbReference>
<keyword evidence="8" id="KW-1185">Reference proteome</keyword>
<name>A0AAN7CI86_9PEZI</name>
<proteinExistence type="predicted"/>
<dbReference type="PANTHER" id="PTHR19846:SF0">
    <property type="entry name" value="PRE-MRNA PROCESSING FACTOR 4"/>
    <property type="match status" value="1"/>
</dbReference>
<dbReference type="SUPFAM" id="SSF47954">
    <property type="entry name" value="Cyclin-like"/>
    <property type="match status" value="2"/>
</dbReference>
<dbReference type="PROSITE" id="PS00678">
    <property type="entry name" value="WD_REPEATS_1"/>
    <property type="match status" value="1"/>
</dbReference>
<feature type="compositionally biased region" description="Basic and acidic residues" evidence="4">
    <location>
        <begin position="899"/>
        <end position="919"/>
    </location>
</feature>
<dbReference type="GO" id="GO:0030621">
    <property type="term" value="F:U4 snRNA binding"/>
    <property type="evidence" value="ECO:0007669"/>
    <property type="project" value="TreeGrafter"/>
</dbReference>
<dbReference type="Pfam" id="PF00134">
    <property type="entry name" value="Cyclin_N"/>
    <property type="match status" value="1"/>
</dbReference>
<feature type="domain" description="Pre-mRNA processing factor 4 (PRP4)-like" evidence="6">
    <location>
        <begin position="66"/>
        <end position="119"/>
    </location>
</feature>
<dbReference type="GO" id="GO:0046540">
    <property type="term" value="C:U4/U6 x U5 tri-snRNP complex"/>
    <property type="evidence" value="ECO:0007669"/>
    <property type="project" value="TreeGrafter"/>
</dbReference>
<reference evidence="7" key="2">
    <citation type="submission" date="2023-05" db="EMBL/GenBank/DDBJ databases">
        <authorList>
            <consortium name="Lawrence Berkeley National Laboratory"/>
            <person name="Steindorff A."/>
            <person name="Hensen N."/>
            <person name="Bonometti L."/>
            <person name="Westerberg I."/>
            <person name="Brannstrom I.O."/>
            <person name="Guillou S."/>
            <person name="Cros-Aarteil S."/>
            <person name="Calhoun S."/>
            <person name="Haridas S."/>
            <person name="Kuo A."/>
            <person name="Mondo S."/>
            <person name="Pangilinan J."/>
            <person name="Riley R."/>
            <person name="Labutti K."/>
            <person name="Andreopoulos B."/>
            <person name="Lipzen A."/>
            <person name="Chen C."/>
            <person name="Yanf M."/>
            <person name="Daum C."/>
            <person name="Ng V."/>
            <person name="Clum A."/>
            <person name="Ohm R."/>
            <person name="Martin F."/>
            <person name="Silar P."/>
            <person name="Natvig D."/>
            <person name="Lalanne C."/>
            <person name="Gautier V."/>
            <person name="Ament-Velasquez S.L."/>
            <person name="Kruys A."/>
            <person name="Hutchinson M.I."/>
            <person name="Powell A.J."/>
            <person name="Barry K."/>
            <person name="Miller A.N."/>
            <person name="Grigoriev I.V."/>
            <person name="Debuchy R."/>
            <person name="Gladieux P."/>
            <person name="Thoren M.H."/>
            <person name="Johannesson H."/>
        </authorList>
    </citation>
    <scope>NUCLEOTIDE SEQUENCE</scope>
    <source>
        <strain evidence="7">CBS 532.94</strain>
    </source>
</reference>
<feature type="domain" description="Cyclin-like" evidence="5">
    <location>
        <begin position="627"/>
        <end position="731"/>
    </location>
</feature>
<feature type="region of interest" description="Disordered" evidence="4">
    <location>
        <begin position="837"/>
        <end position="967"/>
    </location>
</feature>
<sequence>MMHPSRRAYVEEAESEDRGGIDLNSIPIDRDYDIPGAGSGIAPEKASALLSQFERKRLAATIAVPTDDGRVRAKLRELGEPITLFGEGPADRRDRLRELLTEQAQAQQAASRESADVEMADAEKEEEEEAEEQEEEFYSRGTDELLQARINIAQYSIPRAKQRIEFQKKESTIPLRTHVKFRKEIKERLQTFELQGSQTAGDRHVSMTRISPNGKIVATGNWGGQVKLIDIPSLEHKRTLRGHTNKISGISWMPGATLPGRNVSEETVNLASGGAEGQILLWSLSQDTPLSTLSGHSQRVCRVEFHPSGKYLASASEDTSWRLWDVETTTELLLQEGHSRGVYAVSFNTDGSLLASAGLDSIGRIWDLRSGRTVMILDGGTDGHIKPIYGLDWGSDGHRVLTASADGWIKCWDVRKVQRTAGIGAHTSAVSDVRWFKGLDDPLEGTPPGEDEKGMQIPKKSSTFLVSSGFDHKINIFSADDWALVQSLTGHTGPVASVDVSRDGRWILWGRNDSAGLYRPPREGYQPPSLPPKPPPVAVDRPSRSPAKRRDVPPAVPSPPTHSSRTSPPRPHSRRSAPSPSQSSPPQAPQSRPNQWYFTADEVASTPSIIEGLSLAEERLRRAKGVNFIYQAGILLELPQITLWVAGVFFHRFYMRYSMVEEKGGIHHYNIAATALFLANKTEENCRKTKDVIIAVAKVAQKNTKLVIDEQSKEYWKWRDSILAYEELMLEALTFDLMVESPYRQLYECMKQLELGHNMALRESACAFFNDACLTVLPLMLGARDLAIAAIFFATCVTHEKIDDVNGEPWWRFLKGNETNTVRAVRLMTEFYKENPLRKQDTKVPGSPEFTLESTRRRGELSLSQMDLDSSQYGTPTPLGTDRGGTQSPRAAAGARVNGKVEGESSDNSKDVAIKKEGYDSTLNGDPRGGGLVSPQIKRSVEPGEAEKREVKRPRLDDEDEGEIKGS</sequence>
<dbReference type="Gene3D" id="2.130.10.10">
    <property type="entry name" value="YVTN repeat-like/Quinoprotein amine dehydrogenase"/>
    <property type="match status" value="3"/>
</dbReference>
<feature type="repeat" description="WD" evidence="3">
    <location>
        <begin position="381"/>
        <end position="422"/>
    </location>
</feature>
<feature type="compositionally biased region" description="Acidic residues" evidence="4">
    <location>
        <begin position="957"/>
        <end position="967"/>
    </location>
</feature>
<feature type="compositionally biased region" description="Low complexity" evidence="4">
    <location>
        <begin position="576"/>
        <end position="593"/>
    </location>
</feature>
<dbReference type="InterPro" id="IPR015943">
    <property type="entry name" value="WD40/YVTN_repeat-like_dom_sf"/>
</dbReference>
<dbReference type="EMBL" id="MU860020">
    <property type="protein sequence ID" value="KAK4241582.1"/>
    <property type="molecule type" value="Genomic_DNA"/>
</dbReference>
<dbReference type="PROSITE" id="PS50082">
    <property type="entry name" value="WD_REPEATS_2"/>
    <property type="match status" value="3"/>
</dbReference>
<dbReference type="PANTHER" id="PTHR19846">
    <property type="entry name" value="WD40 REPEAT PROTEIN"/>
    <property type="match status" value="1"/>
</dbReference>
<dbReference type="InterPro" id="IPR006671">
    <property type="entry name" value="Cyclin_N"/>
</dbReference>
<dbReference type="InterPro" id="IPR019775">
    <property type="entry name" value="WD40_repeat_CS"/>
</dbReference>
<dbReference type="SUPFAM" id="SSF50978">
    <property type="entry name" value="WD40 repeat-like"/>
    <property type="match status" value="1"/>
</dbReference>
<dbReference type="Gene3D" id="1.10.472.10">
    <property type="entry name" value="Cyclin-like"/>
    <property type="match status" value="2"/>
</dbReference>
<dbReference type="InterPro" id="IPR036285">
    <property type="entry name" value="PRP4-like_sf"/>
</dbReference>
<dbReference type="CDD" id="cd00200">
    <property type="entry name" value="WD40"/>
    <property type="match status" value="1"/>
</dbReference>
<organism evidence="7 8">
    <name type="scientific">Achaetomium macrosporum</name>
    <dbReference type="NCBI Taxonomy" id="79813"/>
    <lineage>
        <taxon>Eukaryota</taxon>
        <taxon>Fungi</taxon>
        <taxon>Dikarya</taxon>
        <taxon>Ascomycota</taxon>
        <taxon>Pezizomycotina</taxon>
        <taxon>Sordariomycetes</taxon>
        <taxon>Sordariomycetidae</taxon>
        <taxon>Sordariales</taxon>
        <taxon>Chaetomiaceae</taxon>
        <taxon>Achaetomium</taxon>
    </lineage>
</organism>
<protein>
    <submittedName>
        <fullName evidence="7">WD40-repeat-containing domain protein</fullName>
    </submittedName>
</protein>
<feature type="compositionally biased region" description="Acidic residues" evidence="4">
    <location>
        <begin position="116"/>
        <end position="136"/>
    </location>
</feature>
<gene>
    <name evidence="7" type="ORF">C8A03DRAFT_41064</name>
</gene>
<dbReference type="CDD" id="cd20546">
    <property type="entry name" value="CYCLIN_SpCG1C_ScCTK2-like_rpt2"/>
    <property type="match status" value="1"/>
</dbReference>
<dbReference type="InterPro" id="IPR001680">
    <property type="entry name" value="WD40_rpt"/>
</dbReference>
<feature type="region of interest" description="Disordered" evidence="4">
    <location>
        <begin position="1"/>
        <end position="28"/>
    </location>
</feature>
<dbReference type="SMART" id="SM00320">
    <property type="entry name" value="WD40"/>
    <property type="match status" value="7"/>
</dbReference>
<dbReference type="InterPro" id="IPR036915">
    <property type="entry name" value="Cyclin-like_sf"/>
</dbReference>
<reference evidence="7" key="1">
    <citation type="journal article" date="2023" name="Mol. Phylogenet. Evol.">
        <title>Genome-scale phylogeny and comparative genomics of the fungal order Sordariales.</title>
        <authorList>
            <person name="Hensen N."/>
            <person name="Bonometti L."/>
            <person name="Westerberg I."/>
            <person name="Brannstrom I.O."/>
            <person name="Guillou S."/>
            <person name="Cros-Aarteil S."/>
            <person name="Calhoun S."/>
            <person name="Haridas S."/>
            <person name="Kuo A."/>
            <person name="Mondo S."/>
            <person name="Pangilinan J."/>
            <person name="Riley R."/>
            <person name="LaButti K."/>
            <person name="Andreopoulos B."/>
            <person name="Lipzen A."/>
            <person name="Chen C."/>
            <person name="Yan M."/>
            <person name="Daum C."/>
            <person name="Ng V."/>
            <person name="Clum A."/>
            <person name="Steindorff A."/>
            <person name="Ohm R.A."/>
            <person name="Martin F."/>
            <person name="Silar P."/>
            <person name="Natvig D.O."/>
            <person name="Lalanne C."/>
            <person name="Gautier V."/>
            <person name="Ament-Velasquez S.L."/>
            <person name="Kruys A."/>
            <person name="Hutchinson M.I."/>
            <person name="Powell A.J."/>
            <person name="Barry K."/>
            <person name="Miller A.N."/>
            <person name="Grigoriev I.V."/>
            <person name="Debuchy R."/>
            <person name="Gladieux P."/>
            <person name="Hiltunen Thoren M."/>
            <person name="Johannesson H."/>
        </authorList>
    </citation>
    <scope>NUCLEOTIDE SEQUENCE</scope>
    <source>
        <strain evidence="7">CBS 532.94</strain>
    </source>
</reference>
<dbReference type="SMART" id="SM00500">
    <property type="entry name" value="SFM"/>
    <property type="match status" value="1"/>
</dbReference>
<dbReference type="FunFam" id="4.10.280.110:FF:000003">
    <property type="entry name" value="Pre-mRNA splicing factor, variant"/>
    <property type="match status" value="1"/>
</dbReference>
<evidence type="ECO:0000313" key="7">
    <source>
        <dbReference type="EMBL" id="KAK4241582.1"/>
    </source>
</evidence>
<dbReference type="Pfam" id="PF00400">
    <property type="entry name" value="WD40"/>
    <property type="match status" value="5"/>
</dbReference>
<dbReference type="InterPro" id="IPR014906">
    <property type="entry name" value="PRP4-like"/>
</dbReference>
<dbReference type="InterPro" id="IPR036322">
    <property type="entry name" value="WD40_repeat_dom_sf"/>
</dbReference>
<evidence type="ECO:0000259" key="6">
    <source>
        <dbReference type="SMART" id="SM00500"/>
    </source>
</evidence>
<dbReference type="Pfam" id="PF08799">
    <property type="entry name" value="PRP4"/>
    <property type="match status" value="1"/>
</dbReference>
<dbReference type="FunFam" id="2.130.10.10:FF:000698">
    <property type="entry name" value="Putative pre-mRNA splicing factor"/>
    <property type="match status" value="1"/>
</dbReference>
<dbReference type="FunFam" id="1.10.472.10:FF:000072">
    <property type="entry name" value="Cyclin Pch1"/>
    <property type="match status" value="1"/>
</dbReference>
<dbReference type="AlphaFoldDB" id="A0AAN7CI86"/>